<reference evidence="3 4" key="1">
    <citation type="submission" date="2018-11" db="EMBL/GenBank/DDBJ databases">
        <title>Genome sequence and assembly of Colletotrichum sidae.</title>
        <authorList>
            <person name="Gan P."/>
            <person name="Shirasu K."/>
        </authorList>
    </citation>
    <scope>NUCLEOTIDE SEQUENCE [LARGE SCALE GENOMIC DNA]</scope>
    <source>
        <strain evidence="3 4">CBS 518.97</strain>
    </source>
</reference>
<evidence type="ECO:0000313" key="3">
    <source>
        <dbReference type="EMBL" id="TEA19518.1"/>
    </source>
</evidence>
<gene>
    <name evidence="3" type="ORF">C8034_v008375</name>
</gene>
<dbReference type="AlphaFoldDB" id="A0A4R8TMD4"/>
<keyword evidence="2" id="KW-0812">Transmembrane</keyword>
<keyword evidence="2" id="KW-0472">Membrane</keyword>
<accession>A0A4R8TMD4</accession>
<comment type="caution">
    <text evidence="3">The sequence shown here is derived from an EMBL/GenBank/DDBJ whole genome shotgun (WGS) entry which is preliminary data.</text>
</comment>
<feature type="transmembrane region" description="Helical" evidence="2">
    <location>
        <begin position="932"/>
        <end position="953"/>
    </location>
</feature>
<keyword evidence="2" id="KW-1133">Transmembrane helix</keyword>
<feature type="transmembrane region" description="Helical" evidence="2">
    <location>
        <begin position="99"/>
        <end position="123"/>
    </location>
</feature>
<feature type="transmembrane region" description="Helical" evidence="2">
    <location>
        <begin position="608"/>
        <end position="628"/>
    </location>
</feature>
<feature type="transmembrane region" description="Helical" evidence="2">
    <location>
        <begin position="894"/>
        <end position="912"/>
    </location>
</feature>
<evidence type="ECO:0000256" key="2">
    <source>
        <dbReference type="SAM" id="Phobius"/>
    </source>
</evidence>
<feature type="transmembrane region" description="Helical" evidence="2">
    <location>
        <begin position="45"/>
        <end position="67"/>
    </location>
</feature>
<feature type="transmembrane region" description="Helical" evidence="2">
    <location>
        <begin position="973"/>
        <end position="999"/>
    </location>
</feature>
<organism evidence="3 4">
    <name type="scientific">Colletotrichum sidae</name>
    <dbReference type="NCBI Taxonomy" id="1347389"/>
    <lineage>
        <taxon>Eukaryota</taxon>
        <taxon>Fungi</taxon>
        <taxon>Dikarya</taxon>
        <taxon>Ascomycota</taxon>
        <taxon>Pezizomycotina</taxon>
        <taxon>Sordariomycetes</taxon>
        <taxon>Hypocreomycetidae</taxon>
        <taxon>Glomerellales</taxon>
        <taxon>Glomerellaceae</taxon>
        <taxon>Colletotrichum</taxon>
        <taxon>Colletotrichum orbiculare species complex</taxon>
    </lineage>
</organism>
<protein>
    <submittedName>
        <fullName evidence="3">Uncharacterized protein</fullName>
    </submittedName>
</protein>
<sequence length="1027" mass="113624">MPSIDGTTIEAKSGPPPDDRPLASGDVSAAERSSTLDLKYRKASIWLLAMYLPFLVVPWCLTCVMMFRPISFPAYLIQNSPVTEEDARSMESWLTAVNILSKIGATMAIPVVSAILAHAAVVYSQRRKPSDTLNAYQLVALADRGWLDFPTLRRSFTAGPLSASWFLWQGALIMLLVVAQPSLQSLFVKTGSAVVLTCEDDVTSRHAHCPYQYSTRYMAVGFDPEPGELEHCPQDVVTGNVLKKSLIVGYDDLQPHLWPEREQADTRFLSRYYENRLNSFMDGSLETFFVSAIPYGTLTGALRSHAMRLNSSVTCTHTDKYPDPCPGDRPFVKAFSRGSDLKARVCVPGDYSKVPWTTSRDRQDIKEEMWITRNSTPSATSYIDYTLYCEVSSTRGYFELGNEHNSFTPGPLLDKWPSVEELEREFSDYASSDAQRAGRADKDLYPMRMSPSYEVADTRTWRASNWFGTRELPTPGPLMTAALSIFGNGSFFHAATQAVEEDYDEVARALCASESIPFSRIGSSQPPCPDTQPRPRDSPVQLPEVVSRFMDLFRDSNSSERLLGTAVFLANEALLTSTASEGWRSAAREVYSSPGTTVMKPKKTTTGIVVVSVLIGLQVACLVALVYYTCSVPTWTAKLDAFAMAQVGAQLGFPATAATGIGPNQDGLAIDRRAGYTTTRTETIPHTGPRANGRTLSEGVMSIHRGQSNDTSSQRQIGNCAFPEWDELYITDFLQEQLDGLTNSDHCWIIKGVRGLHELLHRNITANPMNNVTIPECVPLNISSSGNTFSIYFSNNKFDVNGVDEDTFVILTYIHLVTMTAAFFLAYPIILVLASTPSLCIMIDRPLEEPTRQKIEKWQTIFQTAVFAPLAIAGLVTGIVGMGNSDHARTEHGIIGYVTVGLAALVVPLYLYQKRLNSRPDLSFLMYRRLKLLNAFDFTICQAILLISGFALPDGIDDFGTMTLCGTNTISSSLIFSFGMIVSFVWNCAMATMTVQWLLGQRIRGGTFRDRAPPWMLKVLRKRSGSL</sequence>
<name>A0A4R8TMD4_9PEZI</name>
<dbReference type="EMBL" id="QAPF01000046">
    <property type="protein sequence ID" value="TEA19518.1"/>
    <property type="molecule type" value="Genomic_DNA"/>
</dbReference>
<evidence type="ECO:0000313" key="4">
    <source>
        <dbReference type="Proteomes" id="UP000295604"/>
    </source>
</evidence>
<feature type="transmembrane region" description="Helical" evidence="2">
    <location>
        <begin position="813"/>
        <end position="840"/>
    </location>
</feature>
<keyword evidence="4" id="KW-1185">Reference proteome</keyword>
<feature type="transmembrane region" description="Helical" evidence="2">
    <location>
        <begin position="861"/>
        <end position="882"/>
    </location>
</feature>
<proteinExistence type="predicted"/>
<evidence type="ECO:0000256" key="1">
    <source>
        <dbReference type="SAM" id="MobiDB-lite"/>
    </source>
</evidence>
<feature type="region of interest" description="Disordered" evidence="1">
    <location>
        <begin position="1"/>
        <end position="28"/>
    </location>
</feature>
<dbReference type="Proteomes" id="UP000295604">
    <property type="component" value="Unassembled WGS sequence"/>
</dbReference>